<keyword evidence="2" id="KW-0408">Iron</keyword>
<dbReference type="Gene3D" id="3.40.30.10">
    <property type="entry name" value="Glutaredoxin"/>
    <property type="match status" value="1"/>
</dbReference>
<keyword evidence="5" id="KW-1185">Reference proteome</keyword>
<dbReference type="AlphaFoldDB" id="A0A1G9QW41"/>
<dbReference type="GO" id="GO:0046872">
    <property type="term" value="F:metal ion binding"/>
    <property type="evidence" value="ECO:0007669"/>
    <property type="project" value="UniProtKB-KW"/>
</dbReference>
<dbReference type="EMBL" id="FNHG01000005">
    <property type="protein sequence ID" value="SDM14465.1"/>
    <property type="molecule type" value="Genomic_DNA"/>
</dbReference>
<gene>
    <name evidence="4" type="ORF">SAMN04488568_105162</name>
</gene>
<sequence>MGLSKTNRETIEQVCARYGHRADALIEILHDVQRAHACVSDEAARIIAGSLNISRAEIQGVRSFYADFSTTPRAPQRIRLCRAEACQAVGADQLAAELDRAGTPHEAVYCLGNCALGPAALIGERLVGRATPDRLAAASAGSGQDD</sequence>
<dbReference type="Proteomes" id="UP000199759">
    <property type="component" value="Unassembled WGS sequence"/>
</dbReference>
<evidence type="ECO:0000256" key="1">
    <source>
        <dbReference type="ARBA" id="ARBA00022723"/>
    </source>
</evidence>
<dbReference type="Gene3D" id="1.10.10.1590">
    <property type="entry name" value="NADH-quinone oxidoreductase subunit E"/>
    <property type="match status" value="1"/>
</dbReference>
<dbReference type="Pfam" id="PF01257">
    <property type="entry name" value="2Fe-2S_thioredx"/>
    <property type="match status" value="1"/>
</dbReference>
<dbReference type="STRING" id="144026.SAMN04488568_105162"/>
<reference evidence="4 5" key="1">
    <citation type="submission" date="2016-10" db="EMBL/GenBank/DDBJ databases">
        <authorList>
            <person name="de Groot N.N."/>
        </authorList>
    </citation>
    <scope>NUCLEOTIDE SEQUENCE [LARGE SCALE GENOMIC DNA]</scope>
    <source>
        <strain evidence="4 5">DSM 16077</strain>
    </source>
</reference>
<name>A0A1G9QW41_9PROT</name>
<dbReference type="InterPro" id="IPR036249">
    <property type="entry name" value="Thioredoxin-like_sf"/>
</dbReference>
<evidence type="ECO:0000256" key="3">
    <source>
        <dbReference type="ARBA" id="ARBA00023014"/>
    </source>
</evidence>
<dbReference type="PANTHER" id="PTHR43342:SF1">
    <property type="entry name" value="BIFURCATING [FEFE] HYDROGENASE GAMMA SUBUNIT"/>
    <property type="match status" value="1"/>
</dbReference>
<evidence type="ECO:0000313" key="5">
    <source>
        <dbReference type="Proteomes" id="UP000199759"/>
    </source>
</evidence>
<organism evidence="4 5">
    <name type="scientific">Maricaulis salignorans</name>
    <dbReference type="NCBI Taxonomy" id="144026"/>
    <lineage>
        <taxon>Bacteria</taxon>
        <taxon>Pseudomonadati</taxon>
        <taxon>Pseudomonadota</taxon>
        <taxon>Alphaproteobacteria</taxon>
        <taxon>Maricaulales</taxon>
        <taxon>Maricaulaceae</taxon>
        <taxon>Maricaulis</taxon>
    </lineage>
</organism>
<proteinExistence type="predicted"/>
<evidence type="ECO:0000313" key="4">
    <source>
        <dbReference type="EMBL" id="SDM14465.1"/>
    </source>
</evidence>
<dbReference type="InterPro" id="IPR041921">
    <property type="entry name" value="NuoE_N"/>
</dbReference>
<keyword evidence="3" id="KW-0411">Iron-sulfur</keyword>
<protein>
    <submittedName>
        <fullName evidence="4">Formate dehydrogenase subunit gamma</fullName>
    </submittedName>
</protein>
<evidence type="ECO:0000256" key="2">
    <source>
        <dbReference type="ARBA" id="ARBA00023004"/>
    </source>
</evidence>
<keyword evidence="1" id="KW-0479">Metal-binding</keyword>
<dbReference type="OrthoDB" id="9807941at2"/>
<dbReference type="InterPro" id="IPR028431">
    <property type="entry name" value="NADP_DH_HndA-like"/>
</dbReference>
<dbReference type="GO" id="GO:0051536">
    <property type="term" value="F:iron-sulfur cluster binding"/>
    <property type="evidence" value="ECO:0007669"/>
    <property type="project" value="UniProtKB-KW"/>
</dbReference>
<dbReference type="PANTHER" id="PTHR43342">
    <property type="entry name" value="NADH-QUINONE OXIDOREDUCTASE, E SUBUNIT"/>
    <property type="match status" value="1"/>
</dbReference>
<dbReference type="SUPFAM" id="SSF52833">
    <property type="entry name" value="Thioredoxin-like"/>
    <property type="match status" value="1"/>
</dbReference>
<accession>A0A1G9QW41</accession>